<comment type="subcellular location">
    <subcellularLocation>
        <location evidence="1">Membrane</location>
        <topology evidence="1">Multi-pass membrane protein</topology>
    </subcellularLocation>
</comment>
<keyword evidence="5" id="KW-0028">Amino-acid biosynthesis</keyword>
<evidence type="ECO:0000256" key="3">
    <source>
        <dbReference type="ARBA" id="ARBA00022475"/>
    </source>
</evidence>
<evidence type="ECO:0000256" key="5">
    <source>
        <dbReference type="ARBA" id="ARBA00022605"/>
    </source>
</evidence>
<evidence type="ECO:0000256" key="2">
    <source>
        <dbReference type="ARBA" id="ARBA00022448"/>
    </source>
</evidence>
<evidence type="ECO:0000256" key="9">
    <source>
        <dbReference type="ARBA" id="ARBA00023136"/>
    </source>
</evidence>
<evidence type="ECO:0008006" key="13">
    <source>
        <dbReference type="Google" id="ProtNLM"/>
    </source>
</evidence>
<name>A0A1W7D367_9ACTN</name>
<evidence type="ECO:0000256" key="10">
    <source>
        <dbReference type="SAM" id="Phobius"/>
    </source>
</evidence>
<dbReference type="InterPro" id="IPR059112">
    <property type="entry name" value="CysZ/EI24"/>
</dbReference>
<keyword evidence="2" id="KW-0813">Transport</keyword>
<evidence type="ECO:0000313" key="12">
    <source>
        <dbReference type="Proteomes" id="UP000194218"/>
    </source>
</evidence>
<feature type="transmembrane region" description="Helical" evidence="10">
    <location>
        <begin position="70"/>
        <end position="99"/>
    </location>
</feature>
<dbReference type="GO" id="GO:0019344">
    <property type="term" value="P:cysteine biosynthetic process"/>
    <property type="evidence" value="ECO:0007669"/>
    <property type="project" value="TreeGrafter"/>
</dbReference>
<proteinExistence type="predicted"/>
<evidence type="ECO:0000256" key="1">
    <source>
        <dbReference type="ARBA" id="ARBA00004141"/>
    </source>
</evidence>
<evidence type="ECO:0000256" key="6">
    <source>
        <dbReference type="ARBA" id="ARBA00022692"/>
    </source>
</evidence>
<feature type="transmembrane region" description="Helical" evidence="10">
    <location>
        <begin position="140"/>
        <end position="161"/>
    </location>
</feature>
<sequence>MRDFAAGMRYVVRGQAWVFTHRRWLAWGLLPALITLVLYAAALVVLALYAGDAAAWATPFADDWDDTWQAVLRTTFAFLMFAFGLLLAVITFTAVALLIGDPFYESLSEQVERDEGHLPAGPDRPLAVELWISLRDSVRVLLRVLMFTLPLFVLGFVPVLGQTVVPALGFAVSGFFLAVELVSLGMERRGIPLEHRLRLLRARLGLALGFGVPLVLAFLVPLAAVVLMPGAVAGATLLTRDLAAAAPPRPE</sequence>
<dbReference type="Proteomes" id="UP000194218">
    <property type="component" value="Chromosome"/>
</dbReference>
<dbReference type="Pfam" id="PF07264">
    <property type="entry name" value="EI24"/>
    <property type="match status" value="1"/>
</dbReference>
<evidence type="ECO:0000256" key="4">
    <source>
        <dbReference type="ARBA" id="ARBA00022519"/>
    </source>
</evidence>
<feature type="transmembrane region" description="Helical" evidence="10">
    <location>
        <begin position="167"/>
        <end position="186"/>
    </location>
</feature>
<dbReference type="RefSeq" id="WP_086161219.1">
    <property type="nucleotide sequence ID" value="NZ_CP021121.1"/>
</dbReference>
<keyword evidence="4" id="KW-0997">Cell inner membrane</keyword>
<keyword evidence="6 10" id="KW-0812">Transmembrane</keyword>
<dbReference type="OrthoDB" id="3375053at2"/>
<keyword evidence="9 10" id="KW-0472">Membrane</keyword>
<dbReference type="GO" id="GO:0009675">
    <property type="term" value="F:high-affinity sulfate:proton symporter activity"/>
    <property type="evidence" value="ECO:0007669"/>
    <property type="project" value="TreeGrafter"/>
</dbReference>
<evidence type="ECO:0000313" key="11">
    <source>
        <dbReference type="EMBL" id="ARQ71379.1"/>
    </source>
</evidence>
<dbReference type="PANTHER" id="PTHR37468">
    <property type="entry name" value="SULFATE TRANSPORTER CYSZ"/>
    <property type="match status" value="1"/>
</dbReference>
<reference evidence="11 12" key="1">
    <citation type="submission" date="2017-05" db="EMBL/GenBank/DDBJ databases">
        <title>Complete genome sequence of Streptomyces sp. SCSIO 03032 revealed the diverse biosynthetic pathways for its bioactive secondary metabolites.</title>
        <authorList>
            <person name="Ma L."/>
            <person name="Zhu Y."/>
            <person name="Zhang W."/>
            <person name="Zhang G."/>
            <person name="Tian X."/>
            <person name="Zhang S."/>
            <person name="Zhang C."/>
        </authorList>
    </citation>
    <scope>NUCLEOTIDE SEQUENCE [LARGE SCALE GENOMIC DNA]</scope>
    <source>
        <strain evidence="11 12">SCSIO 03032</strain>
    </source>
</reference>
<evidence type="ECO:0000256" key="8">
    <source>
        <dbReference type="ARBA" id="ARBA00023032"/>
    </source>
</evidence>
<keyword evidence="3" id="KW-1003">Cell membrane</keyword>
<gene>
    <name evidence="11" type="ORF">CAG99_23385</name>
</gene>
<evidence type="ECO:0000256" key="7">
    <source>
        <dbReference type="ARBA" id="ARBA00022989"/>
    </source>
</evidence>
<dbReference type="GO" id="GO:0005886">
    <property type="term" value="C:plasma membrane"/>
    <property type="evidence" value="ECO:0007669"/>
    <property type="project" value="TreeGrafter"/>
</dbReference>
<dbReference type="GO" id="GO:0000103">
    <property type="term" value="P:sulfate assimilation"/>
    <property type="evidence" value="ECO:0007669"/>
    <property type="project" value="TreeGrafter"/>
</dbReference>
<feature type="transmembrane region" description="Helical" evidence="10">
    <location>
        <begin position="24"/>
        <end position="50"/>
    </location>
</feature>
<protein>
    <recommendedName>
        <fullName evidence="13">CysZ protein</fullName>
    </recommendedName>
</protein>
<keyword evidence="7 10" id="KW-1133">Transmembrane helix</keyword>
<dbReference type="InterPro" id="IPR050480">
    <property type="entry name" value="CysZ-like"/>
</dbReference>
<accession>A0A1W7D367</accession>
<keyword evidence="12" id="KW-1185">Reference proteome</keyword>
<feature type="transmembrane region" description="Helical" evidence="10">
    <location>
        <begin position="206"/>
        <end position="228"/>
    </location>
</feature>
<keyword evidence="8" id="KW-0764">Sulfate transport</keyword>
<dbReference type="PANTHER" id="PTHR37468:SF1">
    <property type="entry name" value="SULFATE TRANSPORTER CYSZ"/>
    <property type="match status" value="1"/>
</dbReference>
<dbReference type="EMBL" id="CP021121">
    <property type="protein sequence ID" value="ARQ71379.1"/>
    <property type="molecule type" value="Genomic_DNA"/>
</dbReference>
<dbReference type="AlphaFoldDB" id="A0A1W7D367"/>
<organism evidence="11 12">
    <name type="scientific">Streptomyces marincola</name>
    <dbReference type="NCBI Taxonomy" id="2878388"/>
    <lineage>
        <taxon>Bacteria</taxon>
        <taxon>Bacillati</taxon>
        <taxon>Actinomycetota</taxon>
        <taxon>Actinomycetes</taxon>
        <taxon>Kitasatosporales</taxon>
        <taxon>Streptomycetaceae</taxon>
        <taxon>Streptomyces</taxon>
    </lineage>
</organism>
<dbReference type="KEGG" id="smao:CAG99_23385"/>